<dbReference type="Gene3D" id="1.10.238.10">
    <property type="entry name" value="EF-hand"/>
    <property type="match status" value="1"/>
</dbReference>
<dbReference type="SMART" id="SM00054">
    <property type="entry name" value="EFh"/>
    <property type="match status" value="4"/>
</dbReference>
<dbReference type="Pfam" id="PF00153">
    <property type="entry name" value="Mito_carr"/>
    <property type="match status" value="3"/>
</dbReference>
<evidence type="ECO:0000256" key="7">
    <source>
        <dbReference type="ARBA" id="ARBA00022792"/>
    </source>
</evidence>
<keyword evidence="5 12" id="KW-0812">Transmembrane</keyword>
<dbReference type="PROSITE" id="PS00018">
    <property type="entry name" value="EF_HAND_1"/>
    <property type="match status" value="3"/>
</dbReference>
<keyword evidence="8" id="KW-0106">Calcium</keyword>
<evidence type="ECO:0000313" key="15">
    <source>
        <dbReference type="EMBL" id="CAK7275193.1"/>
    </source>
</evidence>
<feature type="region of interest" description="Disordered" evidence="13">
    <location>
        <begin position="323"/>
        <end position="385"/>
    </location>
</feature>
<dbReference type="PANTHER" id="PTHR24089">
    <property type="entry name" value="SOLUTE CARRIER FAMILY 25"/>
    <property type="match status" value="1"/>
</dbReference>
<keyword evidence="9" id="KW-1133">Transmembrane helix</keyword>
<feature type="domain" description="EF-hand" evidence="14">
    <location>
        <begin position="122"/>
        <end position="149"/>
    </location>
</feature>
<dbReference type="InterPro" id="IPR002048">
    <property type="entry name" value="EF_hand_dom"/>
</dbReference>
<dbReference type="PROSITE" id="PS50222">
    <property type="entry name" value="EF_HAND_2"/>
    <property type="match status" value="3"/>
</dbReference>
<feature type="repeat" description="Solcar" evidence="12">
    <location>
        <begin position="578"/>
        <end position="667"/>
    </location>
</feature>
<dbReference type="SUPFAM" id="SSF47473">
    <property type="entry name" value="EF-hand"/>
    <property type="match status" value="1"/>
</dbReference>
<comment type="caution">
    <text evidence="15">The sequence shown here is derived from an EMBL/GenBank/DDBJ whole genome shotgun (WGS) entry which is preliminary data.</text>
</comment>
<keyword evidence="4" id="KW-0813">Transport</keyword>
<dbReference type="InterPro" id="IPR011992">
    <property type="entry name" value="EF-hand-dom_pair"/>
</dbReference>
<dbReference type="Proteomes" id="UP001642501">
    <property type="component" value="Unassembled WGS sequence"/>
</dbReference>
<feature type="domain" description="EF-hand" evidence="14">
    <location>
        <begin position="83"/>
        <end position="118"/>
    </location>
</feature>
<name>A0ABP0E3L9_9PEZI</name>
<feature type="compositionally biased region" description="Low complexity" evidence="13">
    <location>
        <begin position="365"/>
        <end position="379"/>
    </location>
</feature>
<evidence type="ECO:0000256" key="3">
    <source>
        <dbReference type="ARBA" id="ARBA00021935"/>
    </source>
</evidence>
<feature type="repeat" description="Solcar" evidence="12">
    <location>
        <begin position="449"/>
        <end position="565"/>
    </location>
</feature>
<dbReference type="InterPro" id="IPR018247">
    <property type="entry name" value="EF_Hand_1_Ca_BS"/>
</dbReference>
<evidence type="ECO:0000256" key="12">
    <source>
        <dbReference type="PROSITE-ProRule" id="PRU00282"/>
    </source>
</evidence>
<feature type="domain" description="EF-hand" evidence="14">
    <location>
        <begin position="150"/>
        <end position="185"/>
    </location>
</feature>
<dbReference type="Pfam" id="PF00036">
    <property type="entry name" value="EF-hand_1"/>
    <property type="match status" value="1"/>
</dbReference>
<evidence type="ECO:0000256" key="6">
    <source>
        <dbReference type="ARBA" id="ARBA00022737"/>
    </source>
</evidence>
<organism evidence="15 16">
    <name type="scientific">Sporothrix epigloea</name>
    <dbReference type="NCBI Taxonomy" id="1892477"/>
    <lineage>
        <taxon>Eukaryota</taxon>
        <taxon>Fungi</taxon>
        <taxon>Dikarya</taxon>
        <taxon>Ascomycota</taxon>
        <taxon>Pezizomycotina</taxon>
        <taxon>Sordariomycetes</taxon>
        <taxon>Sordariomycetidae</taxon>
        <taxon>Ophiostomatales</taxon>
        <taxon>Ophiostomataceae</taxon>
        <taxon>Sporothrix</taxon>
    </lineage>
</organism>
<evidence type="ECO:0000256" key="5">
    <source>
        <dbReference type="ARBA" id="ARBA00022692"/>
    </source>
</evidence>
<keyword evidence="11 12" id="KW-0472">Membrane</keyword>
<dbReference type="CDD" id="cd00051">
    <property type="entry name" value="EFh"/>
    <property type="match status" value="3"/>
</dbReference>
<reference evidence="15 16" key="1">
    <citation type="submission" date="2024-01" db="EMBL/GenBank/DDBJ databases">
        <authorList>
            <person name="Allen C."/>
            <person name="Tagirdzhanova G."/>
        </authorList>
    </citation>
    <scope>NUCLEOTIDE SEQUENCE [LARGE SCALE GENOMIC DNA]</scope>
    <source>
        <strain evidence="15 16">CBS 573.63</strain>
    </source>
</reference>
<evidence type="ECO:0000256" key="8">
    <source>
        <dbReference type="ARBA" id="ARBA00022837"/>
    </source>
</evidence>
<feature type="compositionally biased region" description="Basic residues" evidence="13">
    <location>
        <begin position="270"/>
        <end position="279"/>
    </location>
</feature>
<feature type="region of interest" description="Disordered" evidence="13">
    <location>
        <begin position="1"/>
        <end position="25"/>
    </location>
</feature>
<evidence type="ECO:0000256" key="9">
    <source>
        <dbReference type="ARBA" id="ARBA00022989"/>
    </source>
</evidence>
<evidence type="ECO:0000256" key="11">
    <source>
        <dbReference type="ARBA" id="ARBA00023136"/>
    </source>
</evidence>
<dbReference type="InterPro" id="IPR018108">
    <property type="entry name" value="MCP_transmembrane"/>
</dbReference>
<dbReference type="Gene3D" id="1.50.40.10">
    <property type="entry name" value="Mitochondrial carrier domain"/>
    <property type="match status" value="1"/>
</dbReference>
<proteinExistence type="predicted"/>
<feature type="compositionally biased region" description="Low complexity" evidence="13">
    <location>
        <begin position="1"/>
        <end position="17"/>
    </location>
</feature>
<dbReference type="EMBL" id="CAWUOM010000208">
    <property type="protein sequence ID" value="CAK7275193.1"/>
    <property type="molecule type" value="Genomic_DNA"/>
</dbReference>
<keyword evidence="7" id="KW-0999">Mitochondrion inner membrane</keyword>
<feature type="compositionally biased region" description="Low complexity" evidence="13">
    <location>
        <begin position="335"/>
        <end position="350"/>
    </location>
</feature>
<evidence type="ECO:0000259" key="14">
    <source>
        <dbReference type="PROSITE" id="PS50222"/>
    </source>
</evidence>
<keyword evidence="16" id="KW-1185">Reference proteome</keyword>
<evidence type="ECO:0000313" key="16">
    <source>
        <dbReference type="Proteomes" id="UP001642501"/>
    </source>
</evidence>
<comment type="subcellular location">
    <subcellularLocation>
        <location evidence="2">Mitochondrion inner membrane</location>
        <topology evidence="2">Multi-pass membrane protein</topology>
    </subcellularLocation>
</comment>
<sequence>MPPTSTTAPLASAPTSAQVSTSDGLPTAAAAVAELRAIEFSTKTQRDKRVEDLWRRIDPQGDRELDLKGLKKGMRRIDHPMKNANDMLREIIDVVDVNGDGKIQFEEFRVFVETAERQLLLLFRSIDRNHDGRLNKDELREAFQKAGLTVPVRRLNGFFDEIDMNHDGYITFDEWRDFLLFIPTKSGDSPLEAAFSYYSTDVVLNAEGDSMVSDETLEGLGTTGNLLQALFGSILKLAQPNVTTTRSSEGEDSERSQFMTPEPQENDEHRHRKRRRLRPPQRTAVSEKNLSDLASIKSLSPPPPPLLSDADALVEEEEWAKEIKGTLAPSETKAKASLSSAAANTSTDASAGGGGKTEKEEKASADTAASSTPTTATTAHCKADTADTMLAGRSTRQEDSQNLVNTDELEEAVDSQAAVTAAAANGTKLQKALTGTQKMSRYSKLTQYVPHPGYFLAGALAGGISRTATAPFDRLKVYLLVSTQSKGIGASAVGEATKAAAGSSLAAEPLPKHLRKTGRPIRDAMVNLYRAGGLRTFFTGNGLNVVKIMPETAIKFGSYEAAKRTFATLEGHADPTNIRPSSKFVAGGVAGMVAQFCVYPLDTLKFRLQCETVQGGPTGNALLLQTAKRMYMKGGVAAAYRGVTMGLIGMFPYSAIDMGTFELLKSTYMRYKARYYGIHEEDAAPGNVVTGIIGATSGAFGATVVYPLNVLRTRLQTQGTVMHPPTYTGIWDVATRTVANEGARGLYKGLTPNLLKVAPALSITWVVYENSKKALGLP</sequence>
<protein>
    <recommendedName>
        <fullName evidence="3">Mitochondrial thiamine pyrophosphate carrier 1</fullName>
    </recommendedName>
</protein>
<dbReference type="PRINTS" id="PR00926">
    <property type="entry name" value="MITOCARRIER"/>
</dbReference>
<accession>A0ABP0E3L9</accession>
<feature type="repeat" description="Solcar" evidence="12">
    <location>
        <begin position="685"/>
        <end position="774"/>
    </location>
</feature>
<evidence type="ECO:0000256" key="10">
    <source>
        <dbReference type="ARBA" id="ARBA00023128"/>
    </source>
</evidence>
<dbReference type="Pfam" id="PF13499">
    <property type="entry name" value="EF-hand_7"/>
    <property type="match status" value="1"/>
</dbReference>
<feature type="region of interest" description="Disordered" evidence="13">
    <location>
        <begin position="241"/>
        <end position="309"/>
    </location>
</feature>
<evidence type="ECO:0000256" key="13">
    <source>
        <dbReference type="SAM" id="MobiDB-lite"/>
    </source>
</evidence>
<dbReference type="InterPro" id="IPR023395">
    <property type="entry name" value="MCP_dom_sf"/>
</dbReference>
<evidence type="ECO:0000256" key="2">
    <source>
        <dbReference type="ARBA" id="ARBA00004448"/>
    </source>
</evidence>
<evidence type="ECO:0000256" key="4">
    <source>
        <dbReference type="ARBA" id="ARBA00022448"/>
    </source>
</evidence>
<dbReference type="InterPro" id="IPR002067">
    <property type="entry name" value="MCP"/>
</dbReference>
<dbReference type="PROSITE" id="PS50920">
    <property type="entry name" value="SOLCAR"/>
    <property type="match status" value="3"/>
</dbReference>
<evidence type="ECO:0000256" key="1">
    <source>
        <dbReference type="ARBA" id="ARBA00002238"/>
    </source>
</evidence>
<keyword evidence="6" id="KW-0677">Repeat</keyword>
<dbReference type="SUPFAM" id="SSF103506">
    <property type="entry name" value="Mitochondrial carrier"/>
    <property type="match status" value="1"/>
</dbReference>
<keyword evidence="10" id="KW-0496">Mitochondrion</keyword>
<gene>
    <name evidence="15" type="ORF">SEPCBS57363_006554</name>
</gene>
<comment type="function">
    <text evidence="1">Mitochondrial transporter that mediates uptake of thiamine pyrophosphate (ThPP) into mitochondria.</text>
</comment>